<feature type="compositionally biased region" description="Low complexity" evidence="7">
    <location>
        <begin position="128"/>
        <end position="141"/>
    </location>
</feature>
<reference evidence="9 10" key="1">
    <citation type="journal article" date="2013" name="Genome Biol.">
        <title>Genome of Acanthamoeba castellanii highlights extensive lateral gene transfer and early evolution of tyrosine kinase signaling.</title>
        <authorList>
            <person name="Clarke M."/>
            <person name="Lohan A.J."/>
            <person name="Liu B."/>
            <person name="Lagkouvardos I."/>
            <person name="Roy S."/>
            <person name="Zafar N."/>
            <person name="Bertelli C."/>
            <person name="Schilde C."/>
            <person name="Kianianmomeni A."/>
            <person name="Burglin T.R."/>
            <person name="Frech C."/>
            <person name="Turcotte B."/>
            <person name="Kopec K.O."/>
            <person name="Synnott J.M."/>
            <person name="Choo C."/>
            <person name="Paponov I."/>
            <person name="Finkler A."/>
            <person name="Soon Heng Tan C."/>
            <person name="Hutchins A.P."/>
            <person name="Weinmeier T."/>
            <person name="Rattei T."/>
            <person name="Chu J.S."/>
            <person name="Gimenez G."/>
            <person name="Irimia M."/>
            <person name="Rigden D.J."/>
            <person name="Fitzpatrick D.A."/>
            <person name="Lorenzo-Morales J."/>
            <person name="Bateman A."/>
            <person name="Chiu C.H."/>
            <person name="Tang P."/>
            <person name="Hegemann P."/>
            <person name="Fromm H."/>
            <person name="Raoult D."/>
            <person name="Greub G."/>
            <person name="Miranda-Saavedra D."/>
            <person name="Chen N."/>
            <person name="Nash P."/>
            <person name="Ginger M.L."/>
            <person name="Horn M."/>
            <person name="Schaap P."/>
            <person name="Caler L."/>
            <person name="Loftus B."/>
        </authorList>
    </citation>
    <scope>NUCLEOTIDE SEQUENCE [LARGE SCALE GENOMIC DNA]</scope>
    <source>
        <strain evidence="9 10">Neff</strain>
    </source>
</reference>
<evidence type="ECO:0000256" key="7">
    <source>
        <dbReference type="SAM" id="MobiDB-lite"/>
    </source>
</evidence>
<dbReference type="OrthoDB" id="34216at2759"/>
<evidence type="ECO:0000313" key="10">
    <source>
        <dbReference type="Proteomes" id="UP000011083"/>
    </source>
</evidence>
<feature type="region of interest" description="Disordered" evidence="7">
    <location>
        <begin position="776"/>
        <end position="796"/>
    </location>
</feature>
<evidence type="ECO:0000256" key="3">
    <source>
        <dbReference type="ARBA" id="ARBA00022771"/>
    </source>
</evidence>
<dbReference type="STRING" id="1257118.L8HG20"/>
<evidence type="ECO:0000256" key="2">
    <source>
        <dbReference type="ARBA" id="ARBA00022723"/>
    </source>
</evidence>
<feature type="region of interest" description="Disordered" evidence="7">
    <location>
        <begin position="326"/>
        <end position="360"/>
    </location>
</feature>
<evidence type="ECO:0000313" key="9">
    <source>
        <dbReference type="EMBL" id="ELR24197.1"/>
    </source>
</evidence>
<dbReference type="GO" id="GO:0008270">
    <property type="term" value="F:zinc ion binding"/>
    <property type="evidence" value="ECO:0007669"/>
    <property type="project" value="UniProtKB-KW"/>
</dbReference>
<dbReference type="GO" id="GO:0045893">
    <property type="term" value="P:positive regulation of DNA-templated transcription"/>
    <property type="evidence" value="ECO:0007669"/>
    <property type="project" value="TreeGrafter"/>
</dbReference>
<keyword evidence="10" id="KW-1185">Reference proteome</keyword>
<feature type="compositionally biased region" description="Gly residues" evidence="7">
    <location>
        <begin position="513"/>
        <end position="524"/>
    </location>
</feature>
<name>L8HG20_ACACF</name>
<gene>
    <name evidence="9" type="ORF">ACA1_376710</name>
</gene>
<dbReference type="AlphaFoldDB" id="L8HG20"/>
<feature type="compositionally biased region" description="Basic and acidic residues" evidence="7">
    <location>
        <begin position="477"/>
        <end position="487"/>
    </location>
</feature>
<dbReference type="EMBL" id="KB007836">
    <property type="protein sequence ID" value="ELR24197.1"/>
    <property type="molecule type" value="Genomic_DNA"/>
</dbReference>
<organism evidence="9 10">
    <name type="scientific">Acanthamoeba castellanii (strain ATCC 30010 / Neff)</name>
    <dbReference type="NCBI Taxonomy" id="1257118"/>
    <lineage>
        <taxon>Eukaryota</taxon>
        <taxon>Amoebozoa</taxon>
        <taxon>Discosea</taxon>
        <taxon>Longamoebia</taxon>
        <taxon>Centramoebida</taxon>
        <taxon>Acanthamoebidae</taxon>
        <taxon>Acanthamoeba</taxon>
    </lineage>
</organism>
<feature type="compositionally biased region" description="Low complexity" evidence="7">
    <location>
        <begin position="19"/>
        <end position="49"/>
    </location>
</feature>
<feature type="compositionally biased region" description="Basic residues" evidence="7">
    <location>
        <begin position="214"/>
        <end position="249"/>
    </location>
</feature>
<evidence type="ECO:0000259" key="8">
    <source>
        <dbReference type="PROSITE" id="PS50016"/>
    </source>
</evidence>
<dbReference type="SUPFAM" id="SSF57903">
    <property type="entry name" value="FYVE/PHD zinc finger"/>
    <property type="match status" value="1"/>
</dbReference>
<dbReference type="GeneID" id="14925207"/>
<dbReference type="InterPro" id="IPR001965">
    <property type="entry name" value="Znf_PHD"/>
</dbReference>
<comment type="subcellular location">
    <subcellularLocation>
        <location evidence="1">Nucleus</location>
    </subcellularLocation>
</comment>
<feature type="compositionally biased region" description="Polar residues" evidence="7">
    <location>
        <begin position="50"/>
        <end position="76"/>
    </location>
</feature>
<dbReference type="VEuPathDB" id="AmoebaDB:ACA1_376710"/>
<feature type="region of interest" description="Disordered" evidence="7">
    <location>
        <begin position="512"/>
        <end position="538"/>
    </location>
</feature>
<dbReference type="GO" id="GO:0048188">
    <property type="term" value="C:Set1C/COMPASS complex"/>
    <property type="evidence" value="ECO:0007669"/>
    <property type="project" value="InterPro"/>
</dbReference>
<dbReference type="PANTHER" id="PTHR46174:SF1">
    <property type="entry name" value="CXXC-TYPE ZINC FINGER PROTEIN 1"/>
    <property type="match status" value="1"/>
</dbReference>
<dbReference type="SMART" id="SM00249">
    <property type="entry name" value="PHD"/>
    <property type="match status" value="1"/>
</dbReference>
<dbReference type="InterPro" id="IPR019786">
    <property type="entry name" value="Zinc_finger_PHD-type_CS"/>
</dbReference>
<feature type="region of interest" description="Disordered" evidence="7">
    <location>
        <begin position="423"/>
        <end position="498"/>
    </location>
</feature>
<keyword evidence="5" id="KW-0539">Nucleus</keyword>
<dbReference type="PANTHER" id="PTHR46174">
    <property type="entry name" value="CXXC-TYPE ZINC FINGER PROTEIN 1"/>
    <property type="match status" value="1"/>
</dbReference>
<feature type="region of interest" description="Disordered" evidence="7">
    <location>
        <begin position="128"/>
        <end position="168"/>
    </location>
</feature>
<dbReference type="Pfam" id="PF00628">
    <property type="entry name" value="PHD"/>
    <property type="match status" value="1"/>
</dbReference>
<dbReference type="RefSeq" id="XP_004353725.1">
    <property type="nucleotide sequence ID" value="XM_004353673.1"/>
</dbReference>
<dbReference type="Proteomes" id="UP000011083">
    <property type="component" value="Unassembled WGS sequence"/>
</dbReference>
<feature type="region of interest" description="Disordered" evidence="7">
    <location>
        <begin position="213"/>
        <end position="261"/>
    </location>
</feature>
<feature type="compositionally biased region" description="Low complexity" evidence="7">
    <location>
        <begin position="150"/>
        <end position="168"/>
    </location>
</feature>
<dbReference type="InterPro" id="IPR013083">
    <property type="entry name" value="Znf_RING/FYVE/PHD"/>
</dbReference>
<evidence type="ECO:0000256" key="5">
    <source>
        <dbReference type="ARBA" id="ARBA00023242"/>
    </source>
</evidence>
<feature type="region of interest" description="Disordered" evidence="7">
    <location>
        <begin position="1"/>
        <end position="76"/>
    </location>
</feature>
<feature type="compositionally biased region" description="Low complexity" evidence="7">
    <location>
        <begin position="452"/>
        <end position="476"/>
    </location>
</feature>
<proteinExistence type="predicted"/>
<dbReference type="PROSITE" id="PS50016">
    <property type="entry name" value="ZF_PHD_2"/>
    <property type="match status" value="1"/>
</dbReference>
<keyword evidence="2" id="KW-0479">Metal-binding</keyword>
<evidence type="ECO:0000256" key="6">
    <source>
        <dbReference type="PROSITE-ProRule" id="PRU00146"/>
    </source>
</evidence>
<keyword evidence="4" id="KW-0862">Zinc</keyword>
<feature type="compositionally biased region" description="Low complexity" evidence="7">
    <location>
        <begin position="348"/>
        <end position="360"/>
    </location>
</feature>
<dbReference type="InterPro" id="IPR019787">
    <property type="entry name" value="Znf_PHD-finger"/>
</dbReference>
<keyword evidence="3 6" id="KW-0863">Zinc-finger</keyword>
<feature type="domain" description="PHD-type" evidence="8">
    <location>
        <begin position="367"/>
        <end position="420"/>
    </location>
</feature>
<evidence type="ECO:0000256" key="1">
    <source>
        <dbReference type="ARBA" id="ARBA00004123"/>
    </source>
</evidence>
<protein>
    <submittedName>
        <fullName evidence="9">PHD-finger domain containing protein</fullName>
    </submittedName>
</protein>
<accession>L8HG20</accession>
<evidence type="ECO:0000256" key="4">
    <source>
        <dbReference type="ARBA" id="ARBA00022833"/>
    </source>
</evidence>
<dbReference type="PROSITE" id="PS01359">
    <property type="entry name" value="ZF_PHD_1"/>
    <property type="match status" value="1"/>
</dbReference>
<sequence>MSEQAVSYSPEEAAQPEGTATSSSSLSESTTSAETSSSTSPSFPAAVTSGHSFSSSATTPSIESPTHATPSSQIGAPSLASLESSTLHEAPHDASLLHLSTHSSSHQPPSVVDSNTASVLHLNYPAPAASTSVTSTTPPTTGGYTDGEGQQSLSPHHQHQQQLQDQQLQDQQLHNLQDLAYDPHLLDFNSHHTFHSHPHAQSTSADVLSLDHQLHHHQHQHQHHHHHQQHQHQQHQHQQHQQHHHHLHQQHQLDSSGHHHAALASAIAAATSGSLTGDSLAGLAAHFQAGSHQHALPSLPPPLPTFAPMPHHHHDGSLPAVIVDSNSMASSHSGGGDNSGSGAYAHLQPQQRQQQQHTQVQLPPAAPLYCLCQQPYDGSCFMLACDHCNKWFHGKCVGITEESARRGEHSTYVCPSCVRSGGVGSHDHGGGGGGEMDIAEGHVGESGAPPATSTTDSTTTTTSTTTTGSSSTTSSTGEKRAREHGGGGDDGGDEEAGLGSGEVMVIRDEGMAGSIGGIDGGDGGEPTKKRRKTQMHQRGERLCRFPGCDKKITCRSYCPRHQKQKERCSKRGTLFSTSSSPRRKSVLIGRPSKIFSQTRNQRQKLKRFDEKINEFAGGEQEGTAMLEKYLNSSYGQKRLPSTKGDKMAQHIGQNAIQLINQLPPTSPLRKPLIKALGLGLSQSEIADTFHVSRKTVERSFALPSEENLLFSLVSRPRGMKAKSSADVPTLDAPLQVQLQQAGLYPPPPSGQSEHLEMDLGHSLPPSFTVEENGHISVSVTTRRSAEEEDDDNDNETRMKRWWATVDRRAARGNVVPVASMMDEVDTTPLVFQGITGE</sequence>
<dbReference type="KEGG" id="acan:ACA1_376710"/>
<dbReference type="CDD" id="cd15560">
    <property type="entry name" value="PHD2_3_BPTF"/>
    <property type="match status" value="1"/>
</dbReference>
<dbReference type="InterPro" id="IPR011011">
    <property type="entry name" value="Znf_FYVE_PHD"/>
</dbReference>
<dbReference type="InterPro" id="IPR037869">
    <property type="entry name" value="Spp1/CFP1"/>
</dbReference>
<dbReference type="Gene3D" id="3.30.40.10">
    <property type="entry name" value="Zinc/RING finger domain, C3HC4 (zinc finger)"/>
    <property type="match status" value="1"/>
</dbReference>